<evidence type="ECO:0000256" key="1">
    <source>
        <dbReference type="SAM" id="SignalP"/>
    </source>
</evidence>
<accession>A0AAD4BBM4</accession>
<sequence>IPRRLHQKRFLLLHSLLLLHASIRHTSHLRLLSLPPVLLWRIRRISPPNLSKLPLALHVLDQAVIARAYRWTSLGWGRSSEQTPRMVCGPVYRLKARLLVRQRQRRRKHR</sequence>
<feature type="signal peptide" evidence="1">
    <location>
        <begin position="1"/>
        <end position="28"/>
    </location>
</feature>
<organism evidence="2 3">
    <name type="scientific">Boletus edulis BED1</name>
    <dbReference type="NCBI Taxonomy" id="1328754"/>
    <lineage>
        <taxon>Eukaryota</taxon>
        <taxon>Fungi</taxon>
        <taxon>Dikarya</taxon>
        <taxon>Basidiomycota</taxon>
        <taxon>Agaricomycotina</taxon>
        <taxon>Agaricomycetes</taxon>
        <taxon>Agaricomycetidae</taxon>
        <taxon>Boletales</taxon>
        <taxon>Boletineae</taxon>
        <taxon>Boletaceae</taxon>
        <taxon>Boletoideae</taxon>
        <taxon>Boletus</taxon>
    </lineage>
</organism>
<dbReference type="EMBL" id="WHUW01000274">
    <property type="protein sequence ID" value="KAF8416101.1"/>
    <property type="molecule type" value="Genomic_DNA"/>
</dbReference>
<evidence type="ECO:0000313" key="2">
    <source>
        <dbReference type="EMBL" id="KAF8416101.1"/>
    </source>
</evidence>
<feature type="non-terminal residue" evidence="2">
    <location>
        <position position="110"/>
    </location>
</feature>
<dbReference type="Proteomes" id="UP001194468">
    <property type="component" value="Unassembled WGS sequence"/>
</dbReference>
<feature type="chain" id="PRO_5042069706" description="Secreted protein" evidence="1">
    <location>
        <begin position="29"/>
        <end position="110"/>
    </location>
</feature>
<name>A0AAD4BBM4_BOLED</name>
<evidence type="ECO:0000313" key="3">
    <source>
        <dbReference type="Proteomes" id="UP001194468"/>
    </source>
</evidence>
<protein>
    <recommendedName>
        <fullName evidence="4">Secreted protein</fullName>
    </recommendedName>
</protein>
<evidence type="ECO:0008006" key="4">
    <source>
        <dbReference type="Google" id="ProtNLM"/>
    </source>
</evidence>
<reference evidence="2" key="2">
    <citation type="journal article" date="2020" name="Nat. Commun.">
        <title>Large-scale genome sequencing of mycorrhizal fungi provides insights into the early evolution of symbiotic traits.</title>
        <authorList>
            <person name="Miyauchi S."/>
            <person name="Kiss E."/>
            <person name="Kuo A."/>
            <person name="Drula E."/>
            <person name="Kohler A."/>
            <person name="Sanchez-Garcia M."/>
            <person name="Morin E."/>
            <person name="Andreopoulos B."/>
            <person name="Barry K.W."/>
            <person name="Bonito G."/>
            <person name="Buee M."/>
            <person name="Carver A."/>
            <person name="Chen C."/>
            <person name="Cichocki N."/>
            <person name="Clum A."/>
            <person name="Culley D."/>
            <person name="Crous P.W."/>
            <person name="Fauchery L."/>
            <person name="Girlanda M."/>
            <person name="Hayes R.D."/>
            <person name="Keri Z."/>
            <person name="LaButti K."/>
            <person name="Lipzen A."/>
            <person name="Lombard V."/>
            <person name="Magnuson J."/>
            <person name="Maillard F."/>
            <person name="Murat C."/>
            <person name="Nolan M."/>
            <person name="Ohm R.A."/>
            <person name="Pangilinan J."/>
            <person name="Pereira M.F."/>
            <person name="Perotto S."/>
            <person name="Peter M."/>
            <person name="Pfister S."/>
            <person name="Riley R."/>
            <person name="Sitrit Y."/>
            <person name="Stielow J.B."/>
            <person name="Szollosi G."/>
            <person name="Zifcakova L."/>
            <person name="Stursova M."/>
            <person name="Spatafora J.W."/>
            <person name="Tedersoo L."/>
            <person name="Vaario L.M."/>
            <person name="Yamada A."/>
            <person name="Yan M."/>
            <person name="Wang P."/>
            <person name="Xu J."/>
            <person name="Bruns T."/>
            <person name="Baldrian P."/>
            <person name="Vilgalys R."/>
            <person name="Dunand C."/>
            <person name="Henrissat B."/>
            <person name="Grigoriev I.V."/>
            <person name="Hibbett D."/>
            <person name="Nagy L.G."/>
            <person name="Martin F.M."/>
        </authorList>
    </citation>
    <scope>NUCLEOTIDE SEQUENCE</scope>
    <source>
        <strain evidence="2">BED1</strain>
    </source>
</reference>
<proteinExistence type="predicted"/>
<gene>
    <name evidence="2" type="ORF">L210DRAFT_3583627</name>
</gene>
<keyword evidence="3" id="KW-1185">Reference proteome</keyword>
<keyword evidence="1" id="KW-0732">Signal</keyword>
<reference evidence="2" key="1">
    <citation type="submission" date="2019-10" db="EMBL/GenBank/DDBJ databases">
        <authorList>
            <consortium name="DOE Joint Genome Institute"/>
            <person name="Kuo A."/>
            <person name="Miyauchi S."/>
            <person name="Kiss E."/>
            <person name="Drula E."/>
            <person name="Kohler A."/>
            <person name="Sanchez-Garcia M."/>
            <person name="Andreopoulos B."/>
            <person name="Barry K.W."/>
            <person name="Bonito G."/>
            <person name="Buee M."/>
            <person name="Carver A."/>
            <person name="Chen C."/>
            <person name="Cichocki N."/>
            <person name="Clum A."/>
            <person name="Culley D."/>
            <person name="Crous P.W."/>
            <person name="Fauchery L."/>
            <person name="Girlanda M."/>
            <person name="Hayes R."/>
            <person name="Keri Z."/>
            <person name="LaButti K."/>
            <person name="Lipzen A."/>
            <person name="Lombard V."/>
            <person name="Magnuson J."/>
            <person name="Maillard F."/>
            <person name="Morin E."/>
            <person name="Murat C."/>
            <person name="Nolan M."/>
            <person name="Ohm R."/>
            <person name="Pangilinan J."/>
            <person name="Pereira M."/>
            <person name="Perotto S."/>
            <person name="Peter M."/>
            <person name="Riley R."/>
            <person name="Sitrit Y."/>
            <person name="Stielow B."/>
            <person name="Szollosi G."/>
            <person name="Zifcakova L."/>
            <person name="Stursova M."/>
            <person name="Spatafora J.W."/>
            <person name="Tedersoo L."/>
            <person name="Vaario L.-M."/>
            <person name="Yamada A."/>
            <person name="Yan M."/>
            <person name="Wang P."/>
            <person name="Xu J."/>
            <person name="Bruns T."/>
            <person name="Baldrian P."/>
            <person name="Vilgalys R."/>
            <person name="Henrissat B."/>
            <person name="Grigoriev I.V."/>
            <person name="Hibbett D."/>
            <person name="Nagy L.G."/>
            <person name="Martin F.M."/>
        </authorList>
    </citation>
    <scope>NUCLEOTIDE SEQUENCE</scope>
    <source>
        <strain evidence="2">BED1</strain>
    </source>
</reference>
<dbReference type="AlphaFoldDB" id="A0AAD4BBM4"/>
<comment type="caution">
    <text evidence="2">The sequence shown here is derived from an EMBL/GenBank/DDBJ whole genome shotgun (WGS) entry which is preliminary data.</text>
</comment>